<dbReference type="Proteomes" id="UP000232323">
    <property type="component" value="Unassembled WGS sequence"/>
</dbReference>
<accession>A0A250WPT4</accession>
<name>A0A250WPT4_9CHLO</name>
<feature type="region of interest" description="Disordered" evidence="1">
    <location>
        <begin position="51"/>
        <end position="81"/>
    </location>
</feature>
<protein>
    <submittedName>
        <fullName evidence="2">Uncharacterized protein</fullName>
    </submittedName>
</protein>
<evidence type="ECO:0000313" key="3">
    <source>
        <dbReference type="Proteomes" id="UP000232323"/>
    </source>
</evidence>
<gene>
    <name evidence="2" type="ORF">CEUSTIGMA_g320.t1</name>
</gene>
<feature type="region of interest" description="Disordered" evidence="1">
    <location>
        <begin position="342"/>
        <end position="367"/>
    </location>
</feature>
<organism evidence="2 3">
    <name type="scientific">Chlamydomonas eustigma</name>
    <dbReference type="NCBI Taxonomy" id="1157962"/>
    <lineage>
        <taxon>Eukaryota</taxon>
        <taxon>Viridiplantae</taxon>
        <taxon>Chlorophyta</taxon>
        <taxon>core chlorophytes</taxon>
        <taxon>Chlorophyceae</taxon>
        <taxon>CS clade</taxon>
        <taxon>Chlamydomonadales</taxon>
        <taxon>Chlamydomonadaceae</taxon>
        <taxon>Chlamydomonas</taxon>
    </lineage>
</organism>
<reference evidence="2 3" key="1">
    <citation type="submission" date="2017-08" db="EMBL/GenBank/DDBJ databases">
        <title>Acidophilic green algal genome provides insights into adaptation to an acidic environment.</title>
        <authorList>
            <person name="Hirooka S."/>
            <person name="Hirose Y."/>
            <person name="Kanesaki Y."/>
            <person name="Higuchi S."/>
            <person name="Fujiwara T."/>
            <person name="Onuma R."/>
            <person name="Era A."/>
            <person name="Ohbayashi R."/>
            <person name="Uzuka A."/>
            <person name="Nozaki H."/>
            <person name="Yoshikawa H."/>
            <person name="Miyagishima S.Y."/>
        </authorList>
    </citation>
    <scope>NUCLEOTIDE SEQUENCE [LARGE SCALE GENOMIC DNA]</scope>
    <source>
        <strain evidence="2 3">NIES-2499</strain>
    </source>
</reference>
<dbReference type="Gene3D" id="2.130.10.10">
    <property type="entry name" value="YVTN repeat-like/Quinoprotein amine dehydrogenase"/>
    <property type="match status" value="1"/>
</dbReference>
<dbReference type="InterPro" id="IPR036322">
    <property type="entry name" value="WD40_repeat_dom_sf"/>
</dbReference>
<proteinExistence type="predicted"/>
<evidence type="ECO:0000256" key="1">
    <source>
        <dbReference type="SAM" id="MobiDB-lite"/>
    </source>
</evidence>
<dbReference type="InterPro" id="IPR015943">
    <property type="entry name" value="WD40/YVTN_repeat-like_dom_sf"/>
</dbReference>
<keyword evidence="3" id="KW-1185">Reference proteome</keyword>
<dbReference type="AlphaFoldDB" id="A0A250WPT4"/>
<dbReference type="SUPFAM" id="SSF50978">
    <property type="entry name" value="WD40 repeat-like"/>
    <property type="match status" value="1"/>
</dbReference>
<dbReference type="EMBL" id="BEGY01000001">
    <property type="protein sequence ID" value="GAX72865.1"/>
    <property type="molecule type" value="Genomic_DNA"/>
</dbReference>
<sequence length="974" mass="104318">MTYKVENVSRLWKSLDPSLPTSDLGEKELHRKIEALKALIQVYKQRIARASVVKEDSTGPSSDPSQDRAEDSTLDTAVQSPIPKRQKTLYSARVDIAEHQGCKENEAPATTSSCHPVKTVPCDFLQQQIRKEGSQDLGLHSQALNNKDQDAEGFIIITDSQTERAGDGCVDGQGSVLKASRLLQPAAKSECFEERCVELTNDDAIDKPGIHKPESFCRSDACVIPCSPALGACKLPASSPARVADSLSIDTFKGPEASVNTKDATATPPHQVQVQAPTYYHQPTCTAASAGYLEVVPATPLMPLSASALISPSAPQAQCIKGDFVERLRSISEPVALSPAHDEFWRGDTPASCSNESNRDATCPPSKCRNDLEANRILLQASCSIAYDSALISEIGSPRLRGGDGEPSVTVQHNLKLGTQSQQQSQRSGDKVNPLLNQRQDLTAHKHTSSESAWELHMPGSIQAVFACNSGRTLGSLVCSGEISNSIQGSDKKVWELSLLTIGSLNKAPELIGSLPLKPQPAVMQLADRLHLPSTMQLTAEPIEYTKHVGTKGLPSEHVGTKGLPSERGRRKATQVVVACGAWQAHERIAETCPKLARAGEVIAADKAGVEGKDGHRPVVCSNTTTGGPGLPLMQGGKKTQHGVHVLALCHDSGAWTLSSHLAASFPTLCVLVVQAWGLVIAAGRLGQAHVWCYKTGSCDYIRQSFANKKAGETQWDLPAAAFKGLQVNEIVELRVANGPKCSQGLSQQQQDGCLVLGCASDGTIVIWDILASQLLSTVHIPLCDISCVLPIYPSKPLWPLLAMAKVSEHVQSSDHHHPVDCVLLEDSRAKDQSHSRVLLVEVNPSEACLSATACPLLDKAMDGSLMHTLMGRPCNGDRCVRSVSCMAVHQTLVAVSMDNGGVTVWDMVKGDVIAILDISASPPISSMITSVAWAVPHWHEDEKNEGDEQFKQELAVLAVGRGGVLSACFISEN</sequence>
<evidence type="ECO:0000313" key="2">
    <source>
        <dbReference type="EMBL" id="GAX72865.1"/>
    </source>
</evidence>
<comment type="caution">
    <text evidence="2">The sequence shown here is derived from an EMBL/GenBank/DDBJ whole genome shotgun (WGS) entry which is preliminary data.</text>
</comment>